<proteinExistence type="predicted"/>
<evidence type="ECO:0000313" key="2">
    <source>
        <dbReference type="EMBL" id="KAK3916837.1"/>
    </source>
</evidence>
<dbReference type="EMBL" id="JAHWGI010000625">
    <property type="protein sequence ID" value="KAK3916837.1"/>
    <property type="molecule type" value="Genomic_DNA"/>
</dbReference>
<keyword evidence="3" id="KW-1185">Reference proteome</keyword>
<sequence>MSPSKPPAPVTAGPPSGPPPAARGCRDPRGGSFPLPRPGPRPGSALTALTRDSLEGSAYVPAPRRLRPPGGAQAAPASAAVPGDGPPQEQQR</sequence>
<accession>A0AAE1LG43</accession>
<dbReference type="AlphaFoldDB" id="A0AAE1LG43"/>
<reference evidence="2" key="1">
    <citation type="submission" date="2021-07" db="EMBL/GenBank/DDBJ databases">
        <authorList>
            <person name="Catto M.A."/>
            <person name="Jacobson A."/>
            <person name="Kennedy G."/>
            <person name="Labadie P."/>
            <person name="Hunt B.G."/>
            <person name="Srinivasan R."/>
        </authorList>
    </citation>
    <scope>NUCLEOTIDE SEQUENCE</scope>
    <source>
        <strain evidence="2">PL_HMW_Pooled</strain>
        <tissue evidence="2">Head</tissue>
    </source>
</reference>
<feature type="region of interest" description="Disordered" evidence="1">
    <location>
        <begin position="1"/>
        <end position="92"/>
    </location>
</feature>
<reference evidence="2" key="2">
    <citation type="journal article" date="2023" name="BMC Genomics">
        <title>Pest status, molecular evolution, and epigenetic factors derived from the genome assembly of Frankliniella fusca, a thysanopteran phytovirus vector.</title>
        <authorList>
            <person name="Catto M.A."/>
            <person name="Labadie P.E."/>
            <person name="Jacobson A.L."/>
            <person name="Kennedy G.G."/>
            <person name="Srinivasan R."/>
            <person name="Hunt B.G."/>
        </authorList>
    </citation>
    <scope>NUCLEOTIDE SEQUENCE</scope>
    <source>
        <strain evidence="2">PL_HMW_Pooled</strain>
    </source>
</reference>
<evidence type="ECO:0000256" key="1">
    <source>
        <dbReference type="SAM" id="MobiDB-lite"/>
    </source>
</evidence>
<name>A0AAE1LG43_9NEOP</name>
<organism evidence="2 3">
    <name type="scientific">Frankliniella fusca</name>
    <dbReference type="NCBI Taxonomy" id="407009"/>
    <lineage>
        <taxon>Eukaryota</taxon>
        <taxon>Metazoa</taxon>
        <taxon>Ecdysozoa</taxon>
        <taxon>Arthropoda</taxon>
        <taxon>Hexapoda</taxon>
        <taxon>Insecta</taxon>
        <taxon>Pterygota</taxon>
        <taxon>Neoptera</taxon>
        <taxon>Paraneoptera</taxon>
        <taxon>Thysanoptera</taxon>
        <taxon>Terebrantia</taxon>
        <taxon>Thripoidea</taxon>
        <taxon>Thripidae</taxon>
        <taxon>Frankliniella</taxon>
    </lineage>
</organism>
<gene>
    <name evidence="2" type="ORF">KUF71_025938</name>
</gene>
<comment type="caution">
    <text evidence="2">The sequence shown here is derived from an EMBL/GenBank/DDBJ whole genome shotgun (WGS) entry which is preliminary data.</text>
</comment>
<dbReference type="Proteomes" id="UP001219518">
    <property type="component" value="Unassembled WGS sequence"/>
</dbReference>
<evidence type="ECO:0000313" key="3">
    <source>
        <dbReference type="Proteomes" id="UP001219518"/>
    </source>
</evidence>
<feature type="compositionally biased region" description="Low complexity" evidence="1">
    <location>
        <begin position="68"/>
        <end position="92"/>
    </location>
</feature>
<protein>
    <submittedName>
        <fullName evidence="2">Uncharacterized protein</fullName>
    </submittedName>
</protein>